<dbReference type="EMBL" id="QXGE01000018">
    <property type="protein sequence ID" value="KAE9329592.1"/>
    <property type="molecule type" value="Genomic_DNA"/>
</dbReference>
<dbReference type="EMBL" id="QXGF01000023">
    <property type="protein sequence ID" value="KAE8949406.1"/>
    <property type="molecule type" value="Genomic_DNA"/>
</dbReference>
<accession>A0A6A3FY67</accession>
<dbReference type="Proteomes" id="UP000429523">
    <property type="component" value="Unassembled WGS sequence"/>
</dbReference>
<protein>
    <submittedName>
        <fullName evidence="2">Uncharacterized protein</fullName>
    </submittedName>
</protein>
<dbReference type="AlphaFoldDB" id="A0A6A3FY67"/>
<sequence>MSRQPRSAEVLSESSEYESNSDSSDMKFEFDDDPYPDETTMRQVTAPSARREFKLVGVLSSFTSAQRDTSERDDYVHTYETRYETD</sequence>
<evidence type="ECO:0000313" key="3">
    <source>
        <dbReference type="EMBL" id="KAE9030552.1"/>
    </source>
</evidence>
<evidence type="ECO:0000313" key="2">
    <source>
        <dbReference type="EMBL" id="KAE8949406.1"/>
    </source>
</evidence>
<evidence type="ECO:0000313" key="16">
    <source>
        <dbReference type="Proteomes" id="UP000460718"/>
    </source>
</evidence>
<dbReference type="EMBL" id="QXFY01000017">
    <property type="protein sequence ID" value="KAE9361699.1"/>
    <property type="molecule type" value="Genomic_DNA"/>
</dbReference>
<dbReference type="Proteomes" id="UP000460718">
    <property type="component" value="Unassembled WGS sequence"/>
</dbReference>
<evidence type="ECO:0000313" key="5">
    <source>
        <dbReference type="EMBL" id="KAE9155393.1"/>
    </source>
</evidence>
<evidence type="ECO:0000313" key="13">
    <source>
        <dbReference type="Proteomes" id="UP000440367"/>
    </source>
</evidence>
<comment type="caution">
    <text evidence="2">The sequence shown here is derived from an EMBL/GenBank/DDBJ whole genome shotgun (WGS) entry which is preliminary data.</text>
</comment>
<dbReference type="OrthoDB" id="128992at2759"/>
<dbReference type="Proteomes" id="UP000486351">
    <property type="component" value="Unassembled WGS sequence"/>
</dbReference>
<gene>
    <name evidence="8" type="ORF">PF001_g837</name>
    <name evidence="7" type="ORF">PF002_g496</name>
    <name evidence="6" type="ORF">PF005_g797</name>
    <name evidence="5" type="ORF">PF006_g640</name>
    <name evidence="4" type="ORF">PF007_g840</name>
    <name evidence="9" type="ORF">PF008_g777</name>
    <name evidence="2" type="ORF">PF009_g1062</name>
    <name evidence="3" type="ORF">PF011_g566</name>
</gene>
<evidence type="ECO:0000313" key="8">
    <source>
        <dbReference type="EMBL" id="KAE9329592.1"/>
    </source>
</evidence>
<name>A0A6A3FY67_9STRA</name>
<organism evidence="2 10">
    <name type="scientific">Phytophthora fragariae</name>
    <dbReference type="NCBI Taxonomy" id="53985"/>
    <lineage>
        <taxon>Eukaryota</taxon>
        <taxon>Sar</taxon>
        <taxon>Stramenopiles</taxon>
        <taxon>Oomycota</taxon>
        <taxon>Peronosporomycetes</taxon>
        <taxon>Peronosporales</taxon>
        <taxon>Peronosporaceae</taxon>
        <taxon>Phytophthora</taxon>
    </lineage>
</organism>
<dbReference type="Proteomes" id="UP000433483">
    <property type="component" value="Unassembled WGS sequence"/>
</dbReference>
<evidence type="ECO:0000313" key="4">
    <source>
        <dbReference type="EMBL" id="KAE9139919.1"/>
    </source>
</evidence>
<evidence type="ECO:0000313" key="10">
    <source>
        <dbReference type="Proteomes" id="UP000429523"/>
    </source>
</evidence>
<dbReference type="EMBL" id="QXFZ01000018">
    <property type="protein sequence ID" value="KAE9139919.1"/>
    <property type="molecule type" value="Genomic_DNA"/>
</dbReference>
<dbReference type="Proteomes" id="UP000440732">
    <property type="component" value="Unassembled WGS sequence"/>
</dbReference>
<dbReference type="Proteomes" id="UP000440367">
    <property type="component" value="Unassembled WGS sequence"/>
</dbReference>
<keyword evidence="11" id="KW-1185">Reference proteome</keyword>
<evidence type="ECO:0000313" key="9">
    <source>
        <dbReference type="EMBL" id="KAE9361699.1"/>
    </source>
</evidence>
<feature type="compositionally biased region" description="Low complexity" evidence="1">
    <location>
        <begin position="7"/>
        <end position="23"/>
    </location>
</feature>
<dbReference type="EMBL" id="QXGB01000017">
    <property type="protein sequence ID" value="KAE9237075.1"/>
    <property type="molecule type" value="Genomic_DNA"/>
</dbReference>
<evidence type="ECO:0000256" key="1">
    <source>
        <dbReference type="SAM" id="MobiDB-lite"/>
    </source>
</evidence>
<evidence type="ECO:0000313" key="14">
    <source>
        <dbReference type="Proteomes" id="UP000440732"/>
    </source>
</evidence>
<evidence type="ECO:0000313" key="7">
    <source>
        <dbReference type="EMBL" id="KAE9258041.1"/>
    </source>
</evidence>
<proteinExistence type="predicted"/>
<evidence type="ECO:0000313" key="6">
    <source>
        <dbReference type="EMBL" id="KAE9237075.1"/>
    </source>
</evidence>
<dbReference type="Proteomes" id="UP000441208">
    <property type="component" value="Unassembled WGS sequence"/>
</dbReference>
<dbReference type="Proteomes" id="UP000437068">
    <property type="component" value="Unassembled WGS sequence"/>
</dbReference>
<feature type="region of interest" description="Disordered" evidence="1">
    <location>
        <begin position="1"/>
        <end position="40"/>
    </location>
</feature>
<evidence type="ECO:0000313" key="15">
    <source>
        <dbReference type="Proteomes" id="UP000441208"/>
    </source>
</evidence>
<dbReference type="EMBL" id="QXFW01000013">
    <property type="protein sequence ID" value="KAE9030552.1"/>
    <property type="molecule type" value="Genomic_DNA"/>
</dbReference>
<reference evidence="10 11" key="1">
    <citation type="submission" date="2018-08" db="EMBL/GenBank/DDBJ databases">
        <title>Genomic investigation of the strawberry pathogen Phytophthora fragariae indicates pathogenicity is determined by transcriptional variation in three key races.</title>
        <authorList>
            <person name="Adams T.M."/>
            <person name="Armitage A.D."/>
            <person name="Sobczyk M.K."/>
            <person name="Bates H.J."/>
            <person name="Dunwell J.M."/>
            <person name="Nellist C.F."/>
            <person name="Harrison R.J."/>
        </authorList>
    </citation>
    <scope>NUCLEOTIDE SEQUENCE [LARGE SCALE GENOMIC DNA]</scope>
    <source>
        <strain evidence="8 12">A4</strain>
        <strain evidence="7 13">BC-1</strain>
        <strain evidence="6 11">NOV-27</strain>
        <strain evidence="5 14">NOV-5</strain>
        <strain evidence="4 15">NOV-71</strain>
        <strain evidence="9 17">NOV-77</strain>
        <strain evidence="2 10">NOV-9</strain>
        <strain evidence="3 16">SCRP245</strain>
    </source>
</reference>
<dbReference type="EMBL" id="QXGD01000010">
    <property type="protein sequence ID" value="KAE9258041.1"/>
    <property type="molecule type" value="Genomic_DNA"/>
</dbReference>
<evidence type="ECO:0000313" key="17">
    <source>
        <dbReference type="Proteomes" id="UP000486351"/>
    </source>
</evidence>
<evidence type="ECO:0000313" key="12">
    <source>
        <dbReference type="Proteomes" id="UP000437068"/>
    </source>
</evidence>
<dbReference type="EMBL" id="QXGA01000014">
    <property type="protein sequence ID" value="KAE9155393.1"/>
    <property type="molecule type" value="Genomic_DNA"/>
</dbReference>
<evidence type="ECO:0000313" key="11">
    <source>
        <dbReference type="Proteomes" id="UP000433483"/>
    </source>
</evidence>